<gene>
    <name evidence="3" type="ORF">EWB00_000724</name>
</gene>
<feature type="region of interest" description="Disordered" evidence="1">
    <location>
        <begin position="189"/>
        <end position="235"/>
    </location>
</feature>
<keyword evidence="2" id="KW-0812">Transmembrane</keyword>
<protein>
    <submittedName>
        <fullName evidence="3">Uncharacterized protein</fullName>
    </submittedName>
</protein>
<organism evidence="3 4">
    <name type="scientific">Schistosoma japonicum</name>
    <name type="common">Blood fluke</name>
    <dbReference type="NCBI Taxonomy" id="6182"/>
    <lineage>
        <taxon>Eukaryota</taxon>
        <taxon>Metazoa</taxon>
        <taxon>Spiralia</taxon>
        <taxon>Lophotrochozoa</taxon>
        <taxon>Platyhelminthes</taxon>
        <taxon>Trematoda</taxon>
        <taxon>Digenea</taxon>
        <taxon>Strigeidida</taxon>
        <taxon>Schistosomatoidea</taxon>
        <taxon>Schistosomatidae</taxon>
        <taxon>Schistosoma</taxon>
    </lineage>
</organism>
<evidence type="ECO:0000313" key="4">
    <source>
        <dbReference type="Proteomes" id="UP000311919"/>
    </source>
</evidence>
<keyword evidence="4" id="KW-1185">Reference proteome</keyword>
<dbReference type="AlphaFoldDB" id="A0A4Z2DX27"/>
<keyword evidence="2" id="KW-1133">Transmembrane helix</keyword>
<proteinExistence type="predicted"/>
<dbReference type="OrthoDB" id="10666297at2759"/>
<evidence type="ECO:0000256" key="1">
    <source>
        <dbReference type="SAM" id="MobiDB-lite"/>
    </source>
</evidence>
<sequence length="443" mass="50651">MYTIPAILPIACDQYQIIIYPLRPLMPVKMALILILLTSIISIINAIVIGIFNTISVAIRTPAGLNMLFERQPDKMVNSVQQREDKSMMFLINKLRNIDIEEEEESEIKENPKLGAYIFHCFGFICTCYLSLKSFQQTMNLLYTKQKNDSESCLTKLLTKLINEYSEHSVFGNVIADLVRQNRRCGLKNRNGPLGGNTISDTVHYHKKPTDTNLSTDKHERPIEDSPQPKSSYAKFRRRTSSYISETSFGTISYLDPSTKQTSLFQVSSILLTFRGSVVNTSSQTSLNENKKNEYSEQQHQQKPCDIQMPSILRFIHEYIKDSLLHVSTGISVFARKHKQSMKYETDKIESKQHLRFPDNNNVKIFTITDDKKTRFMRNSSDIFVSTSDEPSNLDDFAYISRMVSVQVMRKRWTCGSAQSVLIDAAKESRTVEGLISATNKIN</sequence>
<evidence type="ECO:0000313" key="3">
    <source>
        <dbReference type="EMBL" id="TNN21095.1"/>
    </source>
</evidence>
<keyword evidence="2" id="KW-0472">Membrane</keyword>
<feature type="transmembrane region" description="Helical" evidence="2">
    <location>
        <begin position="31"/>
        <end position="59"/>
    </location>
</feature>
<reference evidence="3 4" key="1">
    <citation type="submission" date="2019-03" db="EMBL/GenBank/DDBJ databases">
        <title>An improved genome assembly of the fluke Schistosoma japonicum.</title>
        <authorList>
            <person name="Hu W."/>
            <person name="Luo F."/>
            <person name="Yin M."/>
            <person name="Mo X."/>
            <person name="Sun C."/>
            <person name="Wu Q."/>
            <person name="Zhu B."/>
            <person name="Xiang M."/>
            <person name="Wang J."/>
            <person name="Wang Y."/>
            <person name="Zhang T."/>
            <person name="Xu B."/>
            <person name="Zheng H."/>
            <person name="Feng Z."/>
        </authorList>
    </citation>
    <scope>NUCLEOTIDE SEQUENCE [LARGE SCALE GENOMIC DNA]</scope>
    <source>
        <strain evidence="3">HuSjv2</strain>
        <tissue evidence="3">Worms</tissue>
    </source>
</reference>
<feature type="region of interest" description="Disordered" evidence="1">
    <location>
        <begin position="282"/>
        <end position="303"/>
    </location>
</feature>
<comment type="caution">
    <text evidence="3">The sequence shown here is derived from an EMBL/GenBank/DDBJ whole genome shotgun (WGS) entry which is preliminary data.</text>
</comment>
<dbReference type="EMBL" id="SKCS01000013">
    <property type="protein sequence ID" value="TNN21095.1"/>
    <property type="molecule type" value="Genomic_DNA"/>
</dbReference>
<dbReference type="Proteomes" id="UP000311919">
    <property type="component" value="Unassembled WGS sequence"/>
</dbReference>
<accession>A0A4Z2DX27</accession>
<name>A0A4Z2DX27_SCHJA</name>
<evidence type="ECO:0000256" key="2">
    <source>
        <dbReference type="SAM" id="Phobius"/>
    </source>
</evidence>